<dbReference type="Proteomes" id="UP000324222">
    <property type="component" value="Unassembled WGS sequence"/>
</dbReference>
<sequence length="96" mass="10711">MNRGFKSAGPVRIRDEAVCTLHNVRSAVYPFFVCPITEYLQEPEEVTVTLSLSPGVRGTDHHTLTTWVSVVSMITSLQYQLLCEPDDLSTNRLGTN</sequence>
<comment type="caution">
    <text evidence="1">The sequence shown here is derived from an EMBL/GenBank/DDBJ whole genome shotgun (WGS) entry which is preliminary data.</text>
</comment>
<dbReference type="AlphaFoldDB" id="A0A5B7GL75"/>
<evidence type="ECO:0000313" key="1">
    <source>
        <dbReference type="EMBL" id="MPC58309.1"/>
    </source>
</evidence>
<organism evidence="1 2">
    <name type="scientific">Portunus trituberculatus</name>
    <name type="common">Swimming crab</name>
    <name type="synonym">Neptunus trituberculatus</name>
    <dbReference type="NCBI Taxonomy" id="210409"/>
    <lineage>
        <taxon>Eukaryota</taxon>
        <taxon>Metazoa</taxon>
        <taxon>Ecdysozoa</taxon>
        <taxon>Arthropoda</taxon>
        <taxon>Crustacea</taxon>
        <taxon>Multicrustacea</taxon>
        <taxon>Malacostraca</taxon>
        <taxon>Eumalacostraca</taxon>
        <taxon>Eucarida</taxon>
        <taxon>Decapoda</taxon>
        <taxon>Pleocyemata</taxon>
        <taxon>Brachyura</taxon>
        <taxon>Eubrachyura</taxon>
        <taxon>Portunoidea</taxon>
        <taxon>Portunidae</taxon>
        <taxon>Portuninae</taxon>
        <taxon>Portunus</taxon>
    </lineage>
</organism>
<protein>
    <submittedName>
        <fullName evidence="1">Uncharacterized protein</fullName>
    </submittedName>
</protein>
<keyword evidence="2" id="KW-1185">Reference proteome</keyword>
<proteinExistence type="predicted"/>
<reference evidence="1 2" key="1">
    <citation type="submission" date="2019-05" db="EMBL/GenBank/DDBJ databases">
        <title>Another draft genome of Portunus trituberculatus and its Hox gene families provides insights of decapod evolution.</title>
        <authorList>
            <person name="Jeong J.-H."/>
            <person name="Song I."/>
            <person name="Kim S."/>
            <person name="Choi T."/>
            <person name="Kim D."/>
            <person name="Ryu S."/>
            <person name="Kim W."/>
        </authorList>
    </citation>
    <scope>NUCLEOTIDE SEQUENCE [LARGE SCALE GENOMIC DNA]</scope>
    <source>
        <tissue evidence="1">Muscle</tissue>
    </source>
</reference>
<dbReference type="EMBL" id="VSRR010015557">
    <property type="protein sequence ID" value="MPC58309.1"/>
    <property type="molecule type" value="Genomic_DNA"/>
</dbReference>
<evidence type="ECO:0000313" key="2">
    <source>
        <dbReference type="Proteomes" id="UP000324222"/>
    </source>
</evidence>
<name>A0A5B7GL75_PORTR</name>
<accession>A0A5B7GL75</accession>
<gene>
    <name evidence="1" type="ORF">E2C01_052307</name>
</gene>